<evidence type="ECO:0000313" key="2">
    <source>
        <dbReference type="EnsemblPlants" id="Bo7g019750.1"/>
    </source>
</evidence>
<sequence length="125" mass="14138">MAFGIDKNPIRVFLVLVVSLRRCFLFSFSEILSSFLVVADLHAVVDLRFSAQGAREGSDLYDELVKVIKGKTVGRDHLIFGVALHLACTFCNVIMIVEIMVEELVDVFKHKVMLKSYRRRGQTCS</sequence>
<dbReference type="Gramene" id="Bo7g019750.1">
    <property type="protein sequence ID" value="Bo7g019750.1"/>
    <property type="gene ID" value="Bo7g019750"/>
</dbReference>
<dbReference type="HOGENOM" id="CLU_1995804_0_0_1"/>
<organism evidence="2 3">
    <name type="scientific">Brassica oleracea var. oleracea</name>
    <dbReference type="NCBI Taxonomy" id="109376"/>
    <lineage>
        <taxon>Eukaryota</taxon>
        <taxon>Viridiplantae</taxon>
        <taxon>Streptophyta</taxon>
        <taxon>Embryophyta</taxon>
        <taxon>Tracheophyta</taxon>
        <taxon>Spermatophyta</taxon>
        <taxon>Magnoliopsida</taxon>
        <taxon>eudicotyledons</taxon>
        <taxon>Gunneridae</taxon>
        <taxon>Pentapetalae</taxon>
        <taxon>rosids</taxon>
        <taxon>malvids</taxon>
        <taxon>Brassicales</taxon>
        <taxon>Brassicaceae</taxon>
        <taxon>Brassiceae</taxon>
        <taxon>Brassica</taxon>
    </lineage>
</organism>
<name>A0A0D3D3S9_BRAOL</name>
<keyword evidence="1" id="KW-0472">Membrane</keyword>
<evidence type="ECO:0000256" key="1">
    <source>
        <dbReference type="SAM" id="Phobius"/>
    </source>
</evidence>
<keyword evidence="1" id="KW-1133">Transmembrane helix</keyword>
<reference evidence="2" key="2">
    <citation type="submission" date="2015-03" db="UniProtKB">
        <authorList>
            <consortium name="EnsemblPlants"/>
        </authorList>
    </citation>
    <scope>IDENTIFICATION</scope>
</reference>
<dbReference type="Proteomes" id="UP000032141">
    <property type="component" value="Chromosome C7"/>
</dbReference>
<proteinExistence type="predicted"/>
<dbReference type="AlphaFoldDB" id="A0A0D3D3S9"/>
<keyword evidence="3" id="KW-1185">Reference proteome</keyword>
<reference evidence="2 3" key="1">
    <citation type="journal article" date="2014" name="Genome Biol.">
        <title>Transcriptome and methylome profiling reveals relics of genome dominance in the mesopolyploid Brassica oleracea.</title>
        <authorList>
            <person name="Parkin I.A."/>
            <person name="Koh C."/>
            <person name="Tang H."/>
            <person name="Robinson S.J."/>
            <person name="Kagale S."/>
            <person name="Clarke W.E."/>
            <person name="Town C.D."/>
            <person name="Nixon J."/>
            <person name="Krishnakumar V."/>
            <person name="Bidwell S.L."/>
            <person name="Denoeud F."/>
            <person name="Belcram H."/>
            <person name="Links M.G."/>
            <person name="Just J."/>
            <person name="Clarke C."/>
            <person name="Bender T."/>
            <person name="Huebert T."/>
            <person name="Mason A.S."/>
            <person name="Pires J.C."/>
            <person name="Barker G."/>
            <person name="Moore J."/>
            <person name="Walley P.G."/>
            <person name="Manoli S."/>
            <person name="Batley J."/>
            <person name="Edwards D."/>
            <person name="Nelson M.N."/>
            <person name="Wang X."/>
            <person name="Paterson A.H."/>
            <person name="King G."/>
            <person name="Bancroft I."/>
            <person name="Chalhoub B."/>
            <person name="Sharpe A.G."/>
        </authorList>
    </citation>
    <scope>NUCLEOTIDE SEQUENCE</scope>
    <source>
        <strain evidence="2 3">cv. TO1000</strain>
    </source>
</reference>
<protein>
    <submittedName>
        <fullName evidence="2">Uncharacterized protein</fullName>
    </submittedName>
</protein>
<keyword evidence="1" id="KW-0812">Transmembrane</keyword>
<accession>A0A0D3D3S9</accession>
<dbReference type="EnsemblPlants" id="Bo7g019750.1">
    <property type="protein sequence ID" value="Bo7g019750.1"/>
    <property type="gene ID" value="Bo7g019750"/>
</dbReference>
<evidence type="ECO:0000313" key="3">
    <source>
        <dbReference type="Proteomes" id="UP000032141"/>
    </source>
</evidence>
<feature type="transmembrane region" description="Helical" evidence="1">
    <location>
        <begin position="78"/>
        <end position="101"/>
    </location>
</feature>